<dbReference type="InterPro" id="IPR057739">
    <property type="entry name" value="Glyco_hydro_29_N"/>
</dbReference>
<keyword evidence="4" id="KW-0732">Signal</keyword>
<evidence type="ECO:0000256" key="4">
    <source>
        <dbReference type="ARBA" id="ARBA00022729"/>
    </source>
</evidence>
<gene>
    <name evidence="10" type="ORF">D9T17_11365</name>
</gene>
<dbReference type="GO" id="GO:0006004">
    <property type="term" value="P:fucose metabolic process"/>
    <property type="evidence" value="ECO:0007669"/>
    <property type="project" value="InterPro"/>
</dbReference>
<evidence type="ECO:0000256" key="3">
    <source>
        <dbReference type="ARBA" id="ARBA00012662"/>
    </source>
</evidence>
<dbReference type="Gene3D" id="2.60.40.1180">
    <property type="entry name" value="Golgi alpha-mannosidase II"/>
    <property type="match status" value="1"/>
</dbReference>
<dbReference type="InterPro" id="IPR013780">
    <property type="entry name" value="Glyco_hydro_b"/>
</dbReference>
<organism evidence="10 11">
    <name type="scientific">Lysobacter enzymogenes</name>
    <dbReference type="NCBI Taxonomy" id="69"/>
    <lineage>
        <taxon>Bacteria</taxon>
        <taxon>Pseudomonadati</taxon>
        <taxon>Pseudomonadota</taxon>
        <taxon>Gammaproteobacteria</taxon>
        <taxon>Lysobacterales</taxon>
        <taxon>Lysobacteraceae</taxon>
        <taxon>Lysobacter</taxon>
    </lineage>
</organism>
<evidence type="ECO:0000313" key="11">
    <source>
        <dbReference type="Proteomes" id="UP000275910"/>
    </source>
</evidence>
<comment type="function">
    <text evidence="1">Alpha-L-fucosidase is responsible for hydrolyzing the alpha-1,6-linked fucose joined to the reducing-end N-acetylglucosamine of the carbohydrate moieties of glycoproteins.</text>
</comment>
<evidence type="ECO:0000256" key="1">
    <source>
        <dbReference type="ARBA" id="ARBA00004071"/>
    </source>
</evidence>
<dbReference type="AlphaFoldDB" id="A0A3N2RHX4"/>
<dbReference type="GO" id="GO:0016139">
    <property type="term" value="P:glycoside catabolic process"/>
    <property type="evidence" value="ECO:0007669"/>
    <property type="project" value="TreeGrafter"/>
</dbReference>
<dbReference type="InterPro" id="IPR017853">
    <property type="entry name" value="GH"/>
</dbReference>
<name>A0A3N2RHX4_LYSEN</name>
<feature type="transmembrane region" description="Helical" evidence="8">
    <location>
        <begin position="72"/>
        <end position="91"/>
    </location>
</feature>
<feature type="region of interest" description="Disordered" evidence="7">
    <location>
        <begin position="1"/>
        <end position="30"/>
    </location>
</feature>
<dbReference type="Proteomes" id="UP000275910">
    <property type="component" value="Unassembled WGS sequence"/>
</dbReference>
<proteinExistence type="inferred from homology"/>
<comment type="similarity">
    <text evidence="2">Belongs to the glycosyl hydrolase 29 family.</text>
</comment>
<evidence type="ECO:0000256" key="6">
    <source>
        <dbReference type="ARBA" id="ARBA00023295"/>
    </source>
</evidence>
<evidence type="ECO:0000259" key="9">
    <source>
        <dbReference type="Pfam" id="PF01120"/>
    </source>
</evidence>
<protein>
    <recommendedName>
        <fullName evidence="3">alpha-L-fucosidase</fullName>
        <ecNumber evidence="3">3.2.1.51</ecNumber>
    </recommendedName>
</protein>
<dbReference type="GO" id="GO:0005764">
    <property type="term" value="C:lysosome"/>
    <property type="evidence" value="ECO:0007669"/>
    <property type="project" value="TreeGrafter"/>
</dbReference>
<dbReference type="SUPFAM" id="SSF51445">
    <property type="entry name" value="(Trans)glycosidases"/>
    <property type="match status" value="1"/>
</dbReference>
<dbReference type="SMART" id="SM00812">
    <property type="entry name" value="Alpha_L_fucos"/>
    <property type="match status" value="1"/>
</dbReference>
<comment type="caution">
    <text evidence="10">The sequence shown here is derived from an EMBL/GenBank/DDBJ whole genome shotgun (WGS) entry which is preliminary data.</text>
</comment>
<keyword evidence="5" id="KW-0378">Hydrolase</keyword>
<dbReference type="EMBL" id="RCTY01000024">
    <property type="protein sequence ID" value="ROU07092.1"/>
    <property type="molecule type" value="Genomic_DNA"/>
</dbReference>
<evidence type="ECO:0000256" key="7">
    <source>
        <dbReference type="SAM" id="MobiDB-lite"/>
    </source>
</evidence>
<accession>A0A3N2RHX4</accession>
<dbReference type="Pfam" id="PF01120">
    <property type="entry name" value="Alpha_L_fucos"/>
    <property type="match status" value="1"/>
</dbReference>
<feature type="domain" description="Glycoside hydrolase family 29 N-terminal" evidence="9">
    <location>
        <begin position="126"/>
        <end position="459"/>
    </location>
</feature>
<keyword evidence="6" id="KW-0326">Glycosidase</keyword>
<evidence type="ECO:0000256" key="8">
    <source>
        <dbReference type="SAM" id="Phobius"/>
    </source>
</evidence>
<sequence length="697" mass="76513">MSPPAAARSRCSVPGNRSRSPKAPLANLSSPFPDRFAKNCPANTPGLSRSVGNAFGCHVTCRFNRRRTQMKALALALFIAAAMPVSGVAHAQDEPSDEPGAAKVAAADVEAERKAKTGWWAEAGKTRDQRIQWWRDARFGAFIHWGVYSDLAGEWQGKPTSGYAEHIMRKWKIPLATYRNEVAAKFNPTAYDANAWVAQMKAAGMRYIVITAKHHDGFAMWPSKANRYNIRDISGFKRDPMQELVDAARKAGLHIGFYYSHVWDWEDPGAPGNDWDYDNPGGDNKLHGGVGWWKTYPQFLANTDRYIDNKAIPQLKELIARYHPDILWFDTPRDMPFFQSARIVEAVRAAAPDVVINGRATTSSAMFLGDYRSTSDRPAEIRPTEGDWEAIPTTNESYGYHKGDHSFKTPEHFIQLLAKAVAKGGNLLLNVGPRGDGTLDAPDVAILQGIAKWMAVNGDSIHGAGRTPLERQPWGDSTLKGNTLYLHAFRWPADRKLVVSGLTSEAKRAYLLSDARKTALPLKRLNPAQLQITVPAAMPDKIDTVVVLESAGPVAAQTGRTIDLEYGENQLLAFDAQAEGKGFRYGDGKTARYYVDGLEQPGNRLVWQVNGQAAGQARLRLRYSTAAPTATAGNFLVEYNGKTLTAPIAPTKSATDLATVELGRIALATGKPVPLTLKIDGAQKDSVHVFELLVDRP</sequence>
<dbReference type="PRINTS" id="PR00741">
    <property type="entry name" value="GLHYDRLASE29"/>
</dbReference>
<evidence type="ECO:0000256" key="5">
    <source>
        <dbReference type="ARBA" id="ARBA00022801"/>
    </source>
</evidence>
<dbReference type="PANTHER" id="PTHR10030:SF37">
    <property type="entry name" value="ALPHA-L-FUCOSIDASE-RELATED"/>
    <property type="match status" value="1"/>
</dbReference>
<dbReference type="InterPro" id="IPR000933">
    <property type="entry name" value="Glyco_hydro_29"/>
</dbReference>
<evidence type="ECO:0000256" key="2">
    <source>
        <dbReference type="ARBA" id="ARBA00007951"/>
    </source>
</evidence>
<dbReference type="PANTHER" id="PTHR10030">
    <property type="entry name" value="ALPHA-L-FUCOSIDASE"/>
    <property type="match status" value="1"/>
</dbReference>
<dbReference type="EC" id="3.2.1.51" evidence="3"/>
<reference evidence="10 11" key="1">
    <citation type="submission" date="2018-10" db="EMBL/GenBank/DDBJ databases">
        <title>The genome of Lysobacter enzymogenes OH11.</title>
        <authorList>
            <person name="Liu F."/>
            <person name="Zhao Y."/>
            <person name="Qian G."/>
            <person name="Chen Y."/>
            <person name="Xu H."/>
        </authorList>
    </citation>
    <scope>NUCLEOTIDE SEQUENCE [LARGE SCALE GENOMIC DNA]</scope>
    <source>
        <strain evidence="10 11">OH11</strain>
    </source>
</reference>
<keyword evidence="8" id="KW-0812">Transmembrane</keyword>
<dbReference type="Gene3D" id="2.60.120.260">
    <property type="entry name" value="Galactose-binding domain-like"/>
    <property type="match status" value="1"/>
</dbReference>
<keyword evidence="8" id="KW-1133">Transmembrane helix</keyword>
<keyword evidence="8" id="KW-0472">Membrane</keyword>
<dbReference type="Gene3D" id="3.20.20.80">
    <property type="entry name" value="Glycosidases"/>
    <property type="match status" value="1"/>
</dbReference>
<dbReference type="GO" id="GO:0004560">
    <property type="term" value="F:alpha-L-fucosidase activity"/>
    <property type="evidence" value="ECO:0007669"/>
    <property type="project" value="InterPro"/>
</dbReference>
<evidence type="ECO:0000313" key="10">
    <source>
        <dbReference type="EMBL" id="ROU07092.1"/>
    </source>
</evidence>
<dbReference type="InterPro" id="IPR016286">
    <property type="entry name" value="FUC_metazoa-typ"/>
</dbReference>